<accession>A0A9Q1HGT9</accession>
<dbReference type="PANTHER" id="PTHR12708:SF0">
    <property type="entry name" value="DNA POLYMERASE EPSILON SUBUNIT 2"/>
    <property type="match status" value="1"/>
</dbReference>
<dbReference type="PIRSF" id="PIRSF000799">
    <property type="entry name" value="DNA_pol_eps_2"/>
    <property type="match status" value="1"/>
</dbReference>
<dbReference type="Pfam" id="PF12213">
    <property type="entry name" value="Dpoe2NT"/>
    <property type="match status" value="1"/>
</dbReference>
<dbReference type="GO" id="GO:0042276">
    <property type="term" value="P:error-prone translesion synthesis"/>
    <property type="evidence" value="ECO:0007669"/>
    <property type="project" value="TreeGrafter"/>
</dbReference>
<evidence type="ECO:0000256" key="3">
    <source>
        <dbReference type="ARBA" id="ARBA00022705"/>
    </source>
</evidence>
<evidence type="ECO:0000313" key="11">
    <source>
        <dbReference type="EMBL" id="KAJ8044476.1"/>
    </source>
</evidence>
<evidence type="ECO:0000256" key="8">
    <source>
        <dbReference type="PIRNR" id="PIRNR000799"/>
    </source>
</evidence>
<dbReference type="GO" id="GO:0006261">
    <property type="term" value="P:DNA-templated DNA replication"/>
    <property type="evidence" value="ECO:0007669"/>
    <property type="project" value="InterPro"/>
</dbReference>
<dbReference type="Gene3D" id="3.60.21.50">
    <property type="match status" value="1"/>
</dbReference>
<dbReference type="Pfam" id="PF04042">
    <property type="entry name" value="DNA_pol_E_B"/>
    <property type="match status" value="1"/>
</dbReference>
<comment type="function">
    <text evidence="6">Accessory component of the DNA polymerase epsilon complex. Participates in DNA repair and in chromosomal DNA replication.</text>
</comment>
<gene>
    <name evidence="11" type="ORF">HOLleu_07238</name>
</gene>
<evidence type="ECO:0000256" key="1">
    <source>
        <dbReference type="ARBA" id="ARBA00004123"/>
    </source>
</evidence>
<dbReference type="AlphaFoldDB" id="A0A9Q1HGT9"/>
<comment type="subunit">
    <text evidence="7">Component of the DNA polymerase epsilon complex consisting of four subunits: the catalytic subunit POLE and the accessory subunits POLE2, POLE3 and POLE4.</text>
</comment>
<comment type="caution">
    <text evidence="11">The sequence shown here is derived from an EMBL/GenBank/DDBJ whole genome shotgun (WGS) entry which is preliminary data.</text>
</comment>
<dbReference type="OrthoDB" id="10254730at2759"/>
<dbReference type="EMBL" id="JAIZAY010000003">
    <property type="protein sequence ID" value="KAJ8044476.1"/>
    <property type="molecule type" value="Genomic_DNA"/>
</dbReference>
<keyword evidence="3 8" id="KW-0235">DNA replication</keyword>
<evidence type="ECO:0000256" key="6">
    <source>
        <dbReference type="ARBA" id="ARBA00054225"/>
    </source>
</evidence>
<dbReference type="Gene3D" id="1.10.8.60">
    <property type="match status" value="1"/>
</dbReference>
<reference evidence="11" key="1">
    <citation type="submission" date="2021-10" db="EMBL/GenBank/DDBJ databases">
        <title>Tropical sea cucumber genome reveals ecological adaptation and Cuvierian tubules defense mechanism.</title>
        <authorList>
            <person name="Chen T."/>
        </authorList>
    </citation>
    <scope>NUCLEOTIDE SEQUENCE</scope>
    <source>
        <strain evidence="11">Nanhai2018</strain>
        <tissue evidence="11">Muscle</tissue>
    </source>
</reference>
<name>A0A9Q1HGT9_HOLLE</name>
<dbReference type="PANTHER" id="PTHR12708">
    <property type="entry name" value="DNA POLYMERASE EPSILON SUBUNIT B"/>
    <property type="match status" value="1"/>
</dbReference>
<organism evidence="11 12">
    <name type="scientific">Holothuria leucospilota</name>
    <name type="common">Black long sea cucumber</name>
    <name type="synonym">Mertensiothuria leucospilota</name>
    <dbReference type="NCBI Taxonomy" id="206669"/>
    <lineage>
        <taxon>Eukaryota</taxon>
        <taxon>Metazoa</taxon>
        <taxon>Echinodermata</taxon>
        <taxon>Eleutherozoa</taxon>
        <taxon>Echinozoa</taxon>
        <taxon>Holothuroidea</taxon>
        <taxon>Aspidochirotacea</taxon>
        <taxon>Aspidochirotida</taxon>
        <taxon>Holothuriidae</taxon>
        <taxon>Holothuria</taxon>
    </lineage>
</organism>
<evidence type="ECO:0000259" key="9">
    <source>
        <dbReference type="Pfam" id="PF04042"/>
    </source>
</evidence>
<sequence length="527" mass="59589">MANKLKSSITSCFKMHGLSLRSEATKYLTNILSTLNEREQEDWLERIIETVTKQPLASALLKKELIEAAVEECKQGDDEDNENVFNVIDAFSVPRFTFNQEQKKFLNLFSRDTRPVSLHGNASVKAALFLDRYILLHQRTSRHNLFTPPVQGSAPDTKTTKFQLKSVEYLLGSTAKLGELIVLGMLTQLKEGKYFLEDPTGAVEVDLKVYQFHKGFFTENSFVLAEGWYEDQIFHVNGLGFPPPEPAEITRSFFGTVNFFGGPLPTCAKASDKLSALESANPDAMFVFLSDIWLDQVRVREKLATLFLGYSEMPPTCFVFCGNFSSTPYGHNHVKNLQECFKMLADMISEHPYLVENSKFVFVPGPQDPGPGSILPRPPLPQCITEYMTQRVPSSIFTTNPCRIQFCTQEIVIFREDIIMKMCRNSIKFPESRSEIAKNFMKSVVCQAHLSPLPLHVSPVYWSHDNALRLYPLPDLVVFGDKYDPYMVTTAGCIGTNTGSFSKNSYSFKVYYPSTRAVEDSQIDEES</sequence>
<keyword evidence="4 8" id="KW-0238">DNA-binding</keyword>
<comment type="similarity">
    <text evidence="2 8">Belongs to the DNA polymerase epsilon subunit B family.</text>
</comment>
<dbReference type="GO" id="GO:0003677">
    <property type="term" value="F:DNA binding"/>
    <property type="evidence" value="ECO:0007669"/>
    <property type="project" value="UniProtKB-UniRule"/>
</dbReference>
<keyword evidence="5 8" id="KW-0539">Nucleus</keyword>
<dbReference type="GO" id="GO:0008622">
    <property type="term" value="C:epsilon DNA polymerase complex"/>
    <property type="evidence" value="ECO:0007669"/>
    <property type="project" value="UniProtKB-UniRule"/>
</dbReference>
<keyword evidence="12" id="KW-1185">Reference proteome</keyword>
<feature type="domain" description="DNA polymerase alpha/delta/epsilon subunit B" evidence="9">
    <location>
        <begin position="286"/>
        <end position="485"/>
    </location>
</feature>
<dbReference type="InterPro" id="IPR007185">
    <property type="entry name" value="DNA_pol_a/d/e_bsu"/>
</dbReference>
<evidence type="ECO:0000256" key="7">
    <source>
        <dbReference type="ARBA" id="ARBA00063156"/>
    </source>
</evidence>
<comment type="subcellular location">
    <subcellularLocation>
        <location evidence="1 8">Nucleus</location>
    </subcellularLocation>
</comment>
<dbReference type="FunFam" id="1.10.8.60:FF:000053">
    <property type="entry name" value="DNA polymerase epsilon subunit"/>
    <property type="match status" value="1"/>
</dbReference>
<dbReference type="InterPro" id="IPR024639">
    <property type="entry name" value="DNA_pol_e_bsu_N"/>
</dbReference>
<evidence type="ECO:0000256" key="4">
    <source>
        <dbReference type="ARBA" id="ARBA00023125"/>
    </source>
</evidence>
<dbReference type="InterPro" id="IPR016266">
    <property type="entry name" value="POLE2"/>
</dbReference>
<feature type="domain" description="DNA polymerase epsilon subunit B N-terminal" evidence="10">
    <location>
        <begin position="2"/>
        <end position="73"/>
    </location>
</feature>
<dbReference type="Proteomes" id="UP001152320">
    <property type="component" value="Chromosome 3"/>
</dbReference>
<protein>
    <recommendedName>
        <fullName evidence="8">DNA polymerase epsilon subunit</fullName>
    </recommendedName>
    <alternativeName>
        <fullName evidence="8">DNA polymerase II subunit 2</fullName>
    </alternativeName>
</protein>
<evidence type="ECO:0000256" key="5">
    <source>
        <dbReference type="ARBA" id="ARBA00023242"/>
    </source>
</evidence>
<evidence type="ECO:0000313" key="12">
    <source>
        <dbReference type="Proteomes" id="UP001152320"/>
    </source>
</evidence>
<evidence type="ECO:0000259" key="10">
    <source>
        <dbReference type="Pfam" id="PF12213"/>
    </source>
</evidence>
<dbReference type="FunFam" id="3.60.21.50:FF:000007">
    <property type="entry name" value="DNA polymerase epsilon subunit"/>
    <property type="match status" value="1"/>
</dbReference>
<evidence type="ECO:0000256" key="2">
    <source>
        <dbReference type="ARBA" id="ARBA00009560"/>
    </source>
</evidence>
<proteinExistence type="inferred from homology"/>